<keyword evidence="3" id="KW-1185">Reference proteome</keyword>
<reference evidence="2" key="1">
    <citation type="journal article" date="2023" name="Mol. Phylogenet. Evol.">
        <title>Genome-scale phylogeny and comparative genomics of the fungal order Sordariales.</title>
        <authorList>
            <person name="Hensen N."/>
            <person name="Bonometti L."/>
            <person name="Westerberg I."/>
            <person name="Brannstrom I.O."/>
            <person name="Guillou S."/>
            <person name="Cros-Aarteil S."/>
            <person name="Calhoun S."/>
            <person name="Haridas S."/>
            <person name="Kuo A."/>
            <person name="Mondo S."/>
            <person name="Pangilinan J."/>
            <person name="Riley R."/>
            <person name="LaButti K."/>
            <person name="Andreopoulos B."/>
            <person name="Lipzen A."/>
            <person name="Chen C."/>
            <person name="Yan M."/>
            <person name="Daum C."/>
            <person name="Ng V."/>
            <person name="Clum A."/>
            <person name="Steindorff A."/>
            <person name="Ohm R.A."/>
            <person name="Martin F."/>
            <person name="Silar P."/>
            <person name="Natvig D.O."/>
            <person name="Lalanne C."/>
            <person name="Gautier V."/>
            <person name="Ament-Velasquez S.L."/>
            <person name="Kruys A."/>
            <person name="Hutchinson M.I."/>
            <person name="Powell A.J."/>
            <person name="Barry K."/>
            <person name="Miller A.N."/>
            <person name="Grigoriev I.V."/>
            <person name="Debuchy R."/>
            <person name="Gladieux P."/>
            <person name="Hiltunen Thoren M."/>
            <person name="Johannesson H."/>
        </authorList>
    </citation>
    <scope>NUCLEOTIDE SEQUENCE</scope>
    <source>
        <strain evidence="2">CBS 538.74</strain>
    </source>
</reference>
<sequence>MGKVMGCGGVCAIPESAEALSIVRHDSFDIRPISPAARCTPLSVAAHTLYEKARPNLLAGPGGLLNVRQSRFEQLQDGRTVRVTGSKFLPVVKGAYTIKLEGARVVGYTAMFVGGIRDPIMISQLDRLVPLIQERLRAMLQLRPAPPPGYIYLASLASVIRTKNCGPFQLTMDVFFSCREKYDQVHNAEVLNTKTIARLYDVAQPQDIHVCLWCEPALAFKATIKRPAVSGSFRDSDAHGSGWHVALMYLQIPERF</sequence>
<dbReference type="InterPro" id="IPR025496">
    <property type="entry name" value="DUF4387"/>
</dbReference>
<accession>A0AAN6VDI9</accession>
<dbReference type="EMBL" id="MU857155">
    <property type="protein sequence ID" value="KAK4149478.1"/>
    <property type="molecule type" value="Genomic_DNA"/>
</dbReference>
<dbReference type="Proteomes" id="UP001302745">
    <property type="component" value="Unassembled WGS sequence"/>
</dbReference>
<name>A0AAN6VDI9_9PEZI</name>
<evidence type="ECO:0000313" key="2">
    <source>
        <dbReference type="EMBL" id="KAK4149478.1"/>
    </source>
</evidence>
<gene>
    <name evidence="2" type="ORF">C8A00DRAFT_46918</name>
</gene>
<organism evidence="2 3">
    <name type="scientific">Chaetomidium leptoderma</name>
    <dbReference type="NCBI Taxonomy" id="669021"/>
    <lineage>
        <taxon>Eukaryota</taxon>
        <taxon>Fungi</taxon>
        <taxon>Dikarya</taxon>
        <taxon>Ascomycota</taxon>
        <taxon>Pezizomycotina</taxon>
        <taxon>Sordariomycetes</taxon>
        <taxon>Sordariomycetidae</taxon>
        <taxon>Sordariales</taxon>
        <taxon>Chaetomiaceae</taxon>
        <taxon>Chaetomidium</taxon>
    </lineage>
</organism>
<protein>
    <submittedName>
        <fullName evidence="2">Caib baif family enzyme protein</fullName>
    </submittedName>
</protein>
<evidence type="ECO:0000313" key="3">
    <source>
        <dbReference type="Proteomes" id="UP001302745"/>
    </source>
</evidence>
<dbReference type="Pfam" id="PF14330">
    <property type="entry name" value="DUF4387"/>
    <property type="match status" value="1"/>
</dbReference>
<dbReference type="AlphaFoldDB" id="A0AAN6VDI9"/>
<reference evidence="2" key="2">
    <citation type="submission" date="2023-05" db="EMBL/GenBank/DDBJ databases">
        <authorList>
            <consortium name="Lawrence Berkeley National Laboratory"/>
            <person name="Steindorff A."/>
            <person name="Hensen N."/>
            <person name="Bonometti L."/>
            <person name="Westerberg I."/>
            <person name="Brannstrom I.O."/>
            <person name="Guillou S."/>
            <person name="Cros-Aarteil S."/>
            <person name="Calhoun S."/>
            <person name="Haridas S."/>
            <person name="Kuo A."/>
            <person name="Mondo S."/>
            <person name="Pangilinan J."/>
            <person name="Riley R."/>
            <person name="Labutti K."/>
            <person name="Andreopoulos B."/>
            <person name="Lipzen A."/>
            <person name="Chen C."/>
            <person name="Yanf M."/>
            <person name="Daum C."/>
            <person name="Ng V."/>
            <person name="Clum A."/>
            <person name="Ohm R."/>
            <person name="Martin F."/>
            <person name="Silar P."/>
            <person name="Natvig D."/>
            <person name="Lalanne C."/>
            <person name="Gautier V."/>
            <person name="Ament-Velasquez S.L."/>
            <person name="Kruys A."/>
            <person name="Hutchinson M.I."/>
            <person name="Powell A.J."/>
            <person name="Barry K."/>
            <person name="Miller A.N."/>
            <person name="Grigoriev I.V."/>
            <person name="Debuchy R."/>
            <person name="Gladieux P."/>
            <person name="Thoren M.H."/>
            <person name="Johannesson H."/>
        </authorList>
    </citation>
    <scope>NUCLEOTIDE SEQUENCE</scope>
    <source>
        <strain evidence="2">CBS 538.74</strain>
    </source>
</reference>
<feature type="domain" description="DUF4387" evidence="1">
    <location>
        <begin position="153"/>
        <end position="250"/>
    </location>
</feature>
<evidence type="ECO:0000259" key="1">
    <source>
        <dbReference type="Pfam" id="PF14330"/>
    </source>
</evidence>
<comment type="caution">
    <text evidence="2">The sequence shown here is derived from an EMBL/GenBank/DDBJ whole genome shotgun (WGS) entry which is preliminary data.</text>
</comment>
<proteinExistence type="predicted"/>